<dbReference type="EMBL" id="JAVFHQ010000016">
    <property type="protein sequence ID" value="KAK4546113.1"/>
    <property type="molecule type" value="Genomic_DNA"/>
</dbReference>
<keyword evidence="4" id="KW-0175">Coiled coil</keyword>
<dbReference type="GO" id="GO:0003729">
    <property type="term" value="F:mRNA binding"/>
    <property type="evidence" value="ECO:0007669"/>
    <property type="project" value="TreeGrafter"/>
</dbReference>
<dbReference type="AlphaFoldDB" id="A0AAV9JNJ6"/>
<accession>A0AAV9JNJ6</accession>
<dbReference type="Pfam" id="PF09766">
    <property type="entry name" value="FmiP_Thoc5"/>
    <property type="match status" value="1"/>
</dbReference>
<dbReference type="GO" id="GO:0006406">
    <property type="term" value="P:mRNA export from nucleus"/>
    <property type="evidence" value="ECO:0007669"/>
    <property type="project" value="TreeGrafter"/>
</dbReference>
<keyword evidence="3" id="KW-0539">Nucleus</keyword>
<sequence>MAQDTLITDPALLSVLQAAAHARHQSLAILDLLEEYHTRDQSASSADEGVLERQLALSKQQKVLNAHLARLRGLNRQAILGVRTTKQETGEARQEIDSLHLQLQNLYYEQRHLRGEITGCEDYDHRINHLPMVPVEDFLAAHPAHQHSSEHDLTIARIQDEHRARQALEEQRQRLVKKKEALVKETTGKKEELAKLDGDMEKWLGGQETVRRVFEAREKKMVAQAST</sequence>
<dbReference type="PANTHER" id="PTHR13375">
    <property type="entry name" value="FMS INTERACTING PROTEIN"/>
    <property type="match status" value="1"/>
</dbReference>
<name>A0AAV9JNJ6_9PEZI</name>
<proteinExistence type="inferred from homology"/>
<gene>
    <name evidence="5" type="ORF">LTR36_002250</name>
</gene>
<reference evidence="5 6" key="1">
    <citation type="submission" date="2021-11" db="EMBL/GenBank/DDBJ databases">
        <title>Black yeast isolated from Biological Soil Crust.</title>
        <authorList>
            <person name="Kurbessoian T."/>
        </authorList>
    </citation>
    <scope>NUCLEOTIDE SEQUENCE [LARGE SCALE GENOMIC DNA]</scope>
    <source>
        <strain evidence="5 6">CCFEE 5522</strain>
    </source>
</reference>
<comment type="subcellular location">
    <subcellularLocation>
        <location evidence="1">Nucleus</location>
    </subcellularLocation>
</comment>
<evidence type="ECO:0000313" key="5">
    <source>
        <dbReference type="EMBL" id="KAK4546113.1"/>
    </source>
</evidence>
<feature type="coiled-coil region" evidence="4">
    <location>
        <begin position="158"/>
        <end position="185"/>
    </location>
</feature>
<evidence type="ECO:0008006" key="7">
    <source>
        <dbReference type="Google" id="ProtNLM"/>
    </source>
</evidence>
<dbReference type="PANTHER" id="PTHR13375:SF3">
    <property type="entry name" value="THO COMPLEX SUBUNIT 5 HOMOLOG"/>
    <property type="match status" value="1"/>
</dbReference>
<evidence type="ECO:0000256" key="4">
    <source>
        <dbReference type="SAM" id="Coils"/>
    </source>
</evidence>
<comment type="caution">
    <text evidence="5">The sequence shown here is derived from an EMBL/GenBank/DDBJ whole genome shotgun (WGS) entry which is preliminary data.</text>
</comment>
<dbReference type="GO" id="GO:0000445">
    <property type="term" value="C:THO complex part of transcription export complex"/>
    <property type="evidence" value="ECO:0007669"/>
    <property type="project" value="TreeGrafter"/>
</dbReference>
<dbReference type="Proteomes" id="UP001324427">
    <property type="component" value="Unassembled WGS sequence"/>
</dbReference>
<dbReference type="InterPro" id="IPR019163">
    <property type="entry name" value="THO_Thoc5"/>
</dbReference>
<evidence type="ECO:0000313" key="6">
    <source>
        <dbReference type="Proteomes" id="UP001324427"/>
    </source>
</evidence>
<keyword evidence="6" id="KW-1185">Reference proteome</keyword>
<evidence type="ECO:0000256" key="3">
    <source>
        <dbReference type="ARBA" id="ARBA00023242"/>
    </source>
</evidence>
<evidence type="ECO:0000256" key="1">
    <source>
        <dbReference type="ARBA" id="ARBA00004123"/>
    </source>
</evidence>
<evidence type="ECO:0000256" key="2">
    <source>
        <dbReference type="ARBA" id="ARBA00008044"/>
    </source>
</evidence>
<comment type="similarity">
    <text evidence="2">Belongs to the THOC5 family.</text>
</comment>
<organism evidence="5 6">
    <name type="scientific">Oleoguttula mirabilis</name>
    <dbReference type="NCBI Taxonomy" id="1507867"/>
    <lineage>
        <taxon>Eukaryota</taxon>
        <taxon>Fungi</taxon>
        <taxon>Dikarya</taxon>
        <taxon>Ascomycota</taxon>
        <taxon>Pezizomycotina</taxon>
        <taxon>Dothideomycetes</taxon>
        <taxon>Dothideomycetidae</taxon>
        <taxon>Mycosphaerellales</taxon>
        <taxon>Teratosphaeriaceae</taxon>
        <taxon>Oleoguttula</taxon>
    </lineage>
</organism>
<protein>
    <recommendedName>
        <fullName evidence="7">THO complex subunit 5</fullName>
    </recommendedName>
</protein>